<dbReference type="Proteomes" id="UP000219215">
    <property type="component" value="Chromosome DPRO"/>
</dbReference>
<organism evidence="2 3">
    <name type="scientific">Pseudodesulfovibrio profundus</name>
    <dbReference type="NCBI Taxonomy" id="57320"/>
    <lineage>
        <taxon>Bacteria</taxon>
        <taxon>Pseudomonadati</taxon>
        <taxon>Thermodesulfobacteriota</taxon>
        <taxon>Desulfovibrionia</taxon>
        <taxon>Desulfovibrionales</taxon>
        <taxon>Desulfovibrionaceae</taxon>
    </lineage>
</organism>
<name>A0A2C8F6H8_9BACT</name>
<dbReference type="RefSeq" id="WP_097011178.1">
    <property type="nucleotide sequence ID" value="NZ_LT907975.1"/>
</dbReference>
<dbReference type="KEGG" id="pprf:DPRO_1145"/>
<evidence type="ECO:0000256" key="1">
    <source>
        <dbReference type="SAM" id="MobiDB-lite"/>
    </source>
</evidence>
<proteinExistence type="predicted"/>
<reference evidence="3" key="1">
    <citation type="submission" date="2017-09" db="EMBL/GenBank/DDBJ databases">
        <authorList>
            <person name="Regsiter A."/>
            <person name="William W."/>
        </authorList>
    </citation>
    <scope>NUCLEOTIDE SEQUENCE [LARGE SCALE GENOMIC DNA]</scope>
    <source>
        <strain evidence="3">500-1</strain>
    </source>
</reference>
<accession>A0A2C8F6H8</accession>
<evidence type="ECO:0000313" key="2">
    <source>
        <dbReference type="EMBL" id="SOB58030.1"/>
    </source>
</evidence>
<dbReference type="AlphaFoldDB" id="A0A2C8F6H8"/>
<gene>
    <name evidence="2" type="ORF">DPRO_1145</name>
</gene>
<feature type="region of interest" description="Disordered" evidence="1">
    <location>
        <begin position="18"/>
        <end position="40"/>
    </location>
</feature>
<evidence type="ECO:0000313" key="3">
    <source>
        <dbReference type="Proteomes" id="UP000219215"/>
    </source>
</evidence>
<sequence length="316" mass="35985">MADHSSFFGSLKDKLFGKSNEKKEAEKQKPKVEATPKPRQERKAPYLVQIGFDFGTSFSKCIYREAIQNQAWVYTSNRYHSPEQPFLIPSTIVYDGEKFKRHEDSRYQYPTGGLYHLKFALEKVALEDWNASVLNGYKKSLGDWNKDSLTNFVKNSAVFFLASSIEEILDDIKARFADIGAHPSDLIRINMAIPVADIERPNVKKLYTEILEEAWAIAPKLQHAPSIRQADLENLRHTCKRDSNYCFVYPEVSANVQAFINSPAANPHVTTIYLFSDTGAGTVDQSVFTYTRHNSTLNYFSANVWPIGSRACRQSF</sequence>
<keyword evidence="3" id="KW-1185">Reference proteome</keyword>
<dbReference type="EMBL" id="LT907975">
    <property type="protein sequence ID" value="SOB58030.1"/>
    <property type="molecule type" value="Genomic_DNA"/>
</dbReference>
<dbReference type="OrthoDB" id="5464671at2"/>
<protein>
    <submittedName>
        <fullName evidence="2">Uncharacterized protein</fullName>
    </submittedName>
</protein>